<feature type="transmembrane region" description="Helical" evidence="1">
    <location>
        <begin position="184"/>
        <end position="211"/>
    </location>
</feature>
<feature type="transmembrane region" description="Helical" evidence="1">
    <location>
        <begin position="137"/>
        <end position="164"/>
    </location>
</feature>
<feature type="transmembrane region" description="Helical" evidence="1">
    <location>
        <begin position="329"/>
        <end position="352"/>
    </location>
</feature>
<dbReference type="PANTHER" id="PTHR38454:SF1">
    <property type="entry name" value="INTEGRAL MEMBRANE PROTEIN"/>
    <property type="match status" value="1"/>
</dbReference>
<keyword evidence="1" id="KW-0472">Membrane</keyword>
<organism evidence="2 3">
    <name type="scientific">Lactiplantibacillus brownii</name>
    <dbReference type="NCBI Taxonomy" id="3069269"/>
    <lineage>
        <taxon>Bacteria</taxon>
        <taxon>Bacillati</taxon>
        <taxon>Bacillota</taxon>
        <taxon>Bacilli</taxon>
        <taxon>Lactobacillales</taxon>
        <taxon>Lactobacillaceae</taxon>
        <taxon>Lactiplantibacillus</taxon>
    </lineage>
</organism>
<dbReference type="Pfam" id="PF09586">
    <property type="entry name" value="YfhO"/>
    <property type="match status" value="1"/>
</dbReference>
<feature type="transmembrane region" description="Helical" evidence="1">
    <location>
        <begin position="358"/>
        <end position="379"/>
    </location>
</feature>
<keyword evidence="1" id="KW-1133">Transmembrane helix</keyword>
<comment type="caution">
    <text evidence="2">The sequence shown here is derived from an EMBL/GenBank/DDBJ whole genome shotgun (WGS) entry which is preliminary data.</text>
</comment>
<feature type="transmembrane region" description="Helical" evidence="1">
    <location>
        <begin position="232"/>
        <end position="256"/>
    </location>
</feature>
<feature type="transmembrane region" description="Helical" evidence="1">
    <location>
        <begin position="414"/>
        <end position="431"/>
    </location>
</feature>
<dbReference type="Proteomes" id="UP001227831">
    <property type="component" value="Unassembled WGS sequence"/>
</dbReference>
<evidence type="ECO:0000313" key="3">
    <source>
        <dbReference type="Proteomes" id="UP001227831"/>
    </source>
</evidence>
<feature type="transmembrane region" description="Helical" evidence="1">
    <location>
        <begin position="105"/>
        <end position="125"/>
    </location>
</feature>
<feature type="transmembrane region" description="Helical" evidence="1">
    <location>
        <begin position="391"/>
        <end position="408"/>
    </location>
</feature>
<dbReference type="RefSeq" id="WP_308703106.1">
    <property type="nucleotide sequence ID" value="NZ_AP027463.1"/>
</dbReference>
<gene>
    <name evidence="2" type="ORF">RA086_06900</name>
</gene>
<feature type="transmembrane region" description="Helical" evidence="1">
    <location>
        <begin position="12"/>
        <end position="29"/>
    </location>
</feature>
<keyword evidence="3" id="KW-1185">Reference proteome</keyword>
<accession>A0ABU1A8R6</accession>
<proteinExistence type="predicted"/>
<feature type="transmembrane region" description="Helical" evidence="1">
    <location>
        <begin position="297"/>
        <end position="317"/>
    </location>
</feature>
<protein>
    <submittedName>
        <fullName evidence="2">YfhO family protein</fullName>
    </submittedName>
</protein>
<feature type="transmembrane region" description="Helical" evidence="1">
    <location>
        <begin position="817"/>
        <end position="838"/>
    </location>
</feature>
<dbReference type="InterPro" id="IPR018580">
    <property type="entry name" value="Uncharacterised_YfhO"/>
</dbReference>
<evidence type="ECO:0000313" key="2">
    <source>
        <dbReference type="EMBL" id="MDQ7937354.1"/>
    </source>
</evidence>
<reference evidence="2 3" key="1">
    <citation type="journal article" date="2023" name="Int. J. Syst. Evol. Microbiol.">
        <title>Lactiplantibacillus brownii sp. nov., a novel psychrotolerant species isolated from sauerkraut.</title>
        <authorList>
            <person name="Heng Y.C."/>
            <person name="Silvaraju S."/>
            <person name="Lee J.K.Y."/>
            <person name="Kittelmann S."/>
        </authorList>
    </citation>
    <scope>NUCLEOTIDE SEQUENCE [LARGE SCALE GENOMIC DNA]</scope>
    <source>
        <strain evidence="2 3">WILCCON 0030</strain>
    </source>
</reference>
<keyword evidence="1" id="KW-0812">Transmembrane</keyword>
<feature type="transmembrane region" description="Helical" evidence="1">
    <location>
        <begin position="82"/>
        <end position="99"/>
    </location>
</feature>
<sequence>MQTTLKSRWQGPLISGCLALVVVSSVLWYQQITPFGDHNFLISDMGSQYLSFFTAYRHAWLSHNFQLYSFSQSLGGSMVPTLAYYLMSPFNLLILVFPANQLLTGISFILILKIVAIAVTTTFFLQAHFHQWHWSAAWFGLAFSLCGFVALNYFDIMWLDALIWLPLVLHGLDRLLATGHSGQFFWWLWVSIVTDFYLGYMTCLFTAYYLVYQLFDTKQTTFWADVRQRWHLIRRVIITGLLSVLSSVFILIPTIFGMLQTAKSQNSWTNFLPLPTFGPTILSQFGLGANNFSDRLTHAPTVFTSTVVTLLVLCFFVHPKLTLATKQHAASFLGAMLLSMGIEGLNTVWHLFQQAAGFPFRNAFFFSFIMVMLSYQSWLARPRLIAKRWQLGLPLILGGGLILGWCFTKFPLTTLGLSLSYLLLAAVALFATKKAWQAGLIVGLMTTELGLNFSLSMGQTDFGRQSVYQKAYTTESQQMDAVNDPDGQLYRVDDANTLINRAYRETYDNYNDPMLFNFHDIDYYSSTLNEQTRTLLQSLGLYSHNVRRISSVGLSPVTELLLGIKYNVNLRQDGDAQTRLNPSYVGFGFVVPNQLTQLNLKTQGAITNQEAILQQLKPQASPYFLTAKTLTDRARTDNNAAIYPYQHKLKLQIQTTGPLFYSDPTGITKYSTMQVNGRTTAPIINANHSPLLWELGTFKKGDLVTVSFKTTHANVTDVELASLDTAKFEQLTHQLKASAFVPTYHARGFKTVISGQLNNTQNRRWLYLALPYDSGWVATVNGQTAIPKPVLTGLTAIPITAGQTTIRLQYHVRGLRTSSLISGLAILLYLGLAVWWRVTDSKKNLDNI</sequence>
<evidence type="ECO:0000256" key="1">
    <source>
        <dbReference type="SAM" id="Phobius"/>
    </source>
</evidence>
<name>A0ABU1A8R6_9LACO</name>
<dbReference type="PANTHER" id="PTHR38454">
    <property type="entry name" value="INTEGRAL MEMBRANE PROTEIN-RELATED"/>
    <property type="match status" value="1"/>
</dbReference>
<dbReference type="EMBL" id="JAVCWF010000001">
    <property type="protein sequence ID" value="MDQ7937354.1"/>
    <property type="molecule type" value="Genomic_DNA"/>
</dbReference>